<dbReference type="InterPro" id="IPR016084">
    <property type="entry name" value="Haem_Oase-like_multi-hlx"/>
</dbReference>
<reference evidence="2" key="1">
    <citation type="submission" date="2018-07" db="EMBL/GenBank/DDBJ databases">
        <authorList>
            <person name="Peiro R."/>
            <person name="Begona"/>
            <person name="Cbmso G."/>
            <person name="Lopez M."/>
            <person name="Gonzalez S."/>
        </authorList>
    </citation>
    <scope>NUCLEOTIDE SEQUENCE [LARGE SCALE GENOMIC DNA]</scope>
</reference>
<accession>A0A376AGF3</accession>
<organism evidence="1 2">
    <name type="scientific">Ciceribacter selenitireducens ATCC BAA-1503</name>
    <dbReference type="NCBI Taxonomy" id="1336235"/>
    <lineage>
        <taxon>Bacteria</taxon>
        <taxon>Pseudomonadati</taxon>
        <taxon>Pseudomonadota</taxon>
        <taxon>Alphaproteobacteria</taxon>
        <taxon>Hyphomicrobiales</taxon>
        <taxon>Rhizobiaceae</taxon>
        <taxon>Ciceribacter</taxon>
    </lineage>
</organism>
<evidence type="ECO:0000313" key="1">
    <source>
        <dbReference type="EMBL" id="SSC66876.1"/>
    </source>
</evidence>
<sequence length="184" mass="19965">MSMSARRQFLRERTGPIHQRLDECVGTFSDIPAYLRYIRGMLGFRRPIETQLASTRLPAQFGNFTPNYLADALERDLAALGASPAATARSEAQPMSNLCADRLLGTLYVLEGSTLGARLLVRRAAALGLHAGNGAEHLQKQSSDLGNWNAFAALLDSAREVDDETMAQAALATFAHALDAFEKA</sequence>
<dbReference type="EMBL" id="UEYP01000003">
    <property type="protein sequence ID" value="SSC66876.1"/>
    <property type="molecule type" value="Genomic_DNA"/>
</dbReference>
<gene>
    <name evidence="1" type="ORF">RHIZ70_2584</name>
</gene>
<dbReference type="GO" id="GO:0004392">
    <property type="term" value="F:heme oxygenase (decyclizing) activity"/>
    <property type="evidence" value="ECO:0007669"/>
    <property type="project" value="InterPro"/>
</dbReference>
<dbReference type="RefSeq" id="WP_115669584.1">
    <property type="nucleotide sequence ID" value="NZ_UEYP01000003.1"/>
</dbReference>
<evidence type="ECO:0008006" key="3">
    <source>
        <dbReference type="Google" id="ProtNLM"/>
    </source>
</evidence>
<proteinExistence type="predicted"/>
<name>A0A376AGF3_9HYPH</name>
<keyword evidence="2" id="KW-1185">Reference proteome</keyword>
<dbReference type="Pfam" id="PF01126">
    <property type="entry name" value="Heme_oxygenase"/>
    <property type="match status" value="1"/>
</dbReference>
<dbReference type="OrthoDB" id="9149607at2"/>
<dbReference type="Gene3D" id="1.20.910.10">
    <property type="entry name" value="Heme oxygenase-like"/>
    <property type="match status" value="1"/>
</dbReference>
<dbReference type="InterPro" id="IPR016053">
    <property type="entry name" value="Haem_Oase-like"/>
</dbReference>
<dbReference type="GO" id="GO:0006788">
    <property type="term" value="P:heme oxidation"/>
    <property type="evidence" value="ECO:0007669"/>
    <property type="project" value="InterPro"/>
</dbReference>
<protein>
    <recommendedName>
        <fullName evidence="3">Heme oxygenase</fullName>
    </recommendedName>
</protein>
<evidence type="ECO:0000313" key="2">
    <source>
        <dbReference type="Proteomes" id="UP000254764"/>
    </source>
</evidence>
<dbReference type="CDD" id="cd19166">
    <property type="entry name" value="HemeO-bac"/>
    <property type="match status" value="1"/>
</dbReference>
<dbReference type="Proteomes" id="UP000254764">
    <property type="component" value="Unassembled WGS sequence"/>
</dbReference>
<dbReference type="SUPFAM" id="SSF48613">
    <property type="entry name" value="Heme oxygenase-like"/>
    <property type="match status" value="1"/>
</dbReference>
<dbReference type="AlphaFoldDB" id="A0A376AGF3"/>